<reference evidence="1 2" key="1">
    <citation type="submission" date="2019-12" db="EMBL/GenBank/DDBJ databases">
        <title>Comparative genomics gives insights into the taxonomy of the Azoarcus-Aromatoleum group and reveals separate origins of nif in the plant-associated Azoarcus and non-plant-associated Aromatoleum sub-groups.</title>
        <authorList>
            <person name="Lafos M."/>
            <person name="Maluk M."/>
            <person name="Batista M."/>
            <person name="Junghare M."/>
            <person name="Carmona M."/>
            <person name="Faoro H."/>
            <person name="Cruz L.M."/>
            <person name="Battistoni F."/>
            <person name="De Souza E."/>
            <person name="Pedrosa F."/>
            <person name="Chen W.-M."/>
            <person name="Poole P.S."/>
            <person name="Dixon R.A."/>
            <person name="James E.K."/>
        </authorList>
    </citation>
    <scope>NUCLEOTIDE SEQUENCE [LARGE SCALE GENOMIC DNA]</scope>
    <source>
        <strain evidence="1 2">PbN1</strain>
    </source>
</reference>
<dbReference type="EMBL" id="WTVP01000095">
    <property type="protein sequence ID" value="NMG17625.1"/>
    <property type="molecule type" value="Genomic_DNA"/>
</dbReference>
<protein>
    <submittedName>
        <fullName evidence="1">Uncharacterized protein</fullName>
    </submittedName>
</protein>
<evidence type="ECO:0000313" key="2">
    <source>
        <dbReference type="Proteomes" id="UP000633943"/>
    </source>
</evidence>
<organism evidence="1 2">
    <name type="scientific">Aromatoleum bremense</name>
    <dbReference type="NCBI Taxonomy" id="76115"/>
    <lineage>
        <taxon>Bacteria</taxon>
        <taxon>Pseudomonadati</taxon>
        <taxon>Pseudomonadota</taxon>
        <taxon>Betaproteobacteria</taxon>
        <taxon>Rhodocyclales</taxon>
        <taxon>Rhodocyclaceae</taxon>
        <taxon>Aromatoleum</taxon>
    </lineage>
</organism>
<name>A0ABX1NZX5_9RHOO</name>
<sequence>MEVLVIMPTRSLIQFDFSRKRDREHAQGHLKYRPSLAHRLSNWRNMQLARNALMRAGDPALALDLTAGRNSGRPNSLSACDT</sequence>
<proteinExistence type="predicted"/>
<gene>
    <name evidence="1" type="ORF">GPA24_19235</name>
</gene>
<dbReference type="Proteomes" id="UP000633943">
    <property type="component" value="Unassembled WGS sequence"/>
</dbReference>
<evidence type="ECO:0000313" key="1">
    <source>
        <dbReference type="EMBL" id="NMG17625.1"/>
    </source>
</evidence>
<dbReference type="RefSeq" id="WP_169204125.1">
    <property type="nucleotide sequence ID" value="NZ_CP059467.1"/>
</dbReference>
<keyword evidence="2" id="KW-1185">Reference proteome</keyword>
<comment type="caution">
    <text evidence="1">The sequence shown here is derived from an EMBL/GenBank/DDBJ whole genome shotgun (WGS) entry which is preliminary data.</text>
</comment>
<accession>A0ABX1NZX5</accession>